<dbReference type="EMBL" id="JAPFFF010000001">
    <property type="protein sequence ID" value="KAK8900067.1"/>
    <property type="molecule type" value="Genomic_DNA"/>
</dbReference>
<keyword evidence="4" id="KW-0812">Transmembrane</keyword>
<dbReference type="Proteomes" id="UP001470230">
    <property type="component" value="Unassembled WGS sequence"/>
</dbReference>
<keyword evidence="6" id="KW-1185">Reference proteome</keyword>
<comment type="similarity">
    <text evidence="1">Belongs to the importin alpha family.</text>
</comment>
<sequence length="437" mass="51006">MNIKKKISIVKEIKMQHSHPTAECKIEAPPPIELIEEMIISLQNPEIHIYNTLNQLYEMLSFYIYDVIPINCLIILYQLFLSSNFDDDNFEENDIEEEESYDRSTILGLSICVIYSLVISSKENKNIYFDFFMKPDIVNKLFELYDIIPKAGDLINYMAKNRTQFILDYRDNIAKLLNTTSFSCLKADLLFEAIKVDNNFFPIEKLLEKFNSALISKNDTNLYIESLEKLILLVQLIPNEIIPFVVPKMHDYIDLDGDHIDDYQILKLYSTVLPFLKSFDSIVDEHFIALICKILSGNHEQIIKKYALEILNLDYDLTPFLKYPNLFEMLLNVFANSSFLIQKLTVIFIAKIMQICNKDQINYFMNSVVVDNISNFLTVNDNDIVFYSLLLISTVMKYDSEKDWPDDIIDTIEDLSFNSNEQIAQISQMVEKQLQKD</sequence>
<keyword evidence="4" id="KW-0472">Membrane</keyword>
<feature type="transmembrane region" description="Helical" evidence="4">
    <location>
        <begin position="62"/>
        <end position="81"/>
    </location>
</feature>
<name>A0ABR2L9P4_9EUKA</name>
<keyword evidence="2" id="KW-0813">Transport</keyword>
<dbReference type="SUPFAM" id="SSF48371">
    <property type="entry name" value="ARM repeat"/>
    <property type="match status" value="1"/>
</dbReference>
<evidence type="ECO:0000313" key="6">
    <source>
        <dbReference type="Proteomes" id="UP001470230"/>
    </source>
</evidence>
<reference evidence="5 6" key="1">
    <citation type="submission" date="2024-04" db="EMBL/GenBank/DDBJ databases">
        <title>Tritrichomonas musculus Genome.</title>
        <authorList>
            <person name="Alves-Ferreira E."/>
            <person name="Grigg M."/>
            <person name="Lorenzi H."/>
            <person name="Galac M."/>
        </authorList>
    </citation>
    <scope>NUCLEOTIDE SEQUENCE [LARGE SCALE GENOMIC DNA]</scope>
    <source>
        <strain evidence="5 6">EAF2021</strain>
    </source>
</reference>
<proteinExistence type="inferred from homology"/>
<protein>
    <submittedName>
        <fullName evidence="5">Uncharacterized protein</fullName>
    </submittedName>
</protein>
<organism evidence="5 6">
    <name type="scientific">Tritrichomonas musculus</name>
    <dbReference type="NCBI Taxonomy" id="1915356"/>
    <lineage>
        <taxon>Eukaryota</taxon>
        <taxon>Metamonada</taxon>
        <taxon>Parabasalia</taxon>
        <taxon>Tritrichomonadida</taxon>
        <taxon>Tritrichomonadidae</taxon>
        <taxon>Tritrichomonas</taxon>
    </lineage>
</organism>
<evidence type="ECO:0000256" key="1">
    <source>
        <dbReference type="ARBA" id="ARBA00010394"/>
    </source>
</evidence>
<evidence type="ECO:0000256" key="2">
    <source>
        <dbReference type="ARBA" id="ARBA00022448"/>
    </source>
</evidence>
<dbReference type="InterPro" id="IPR016024">
    <property type="entry name" value="ARM-type_fold"/>
</dbReference>
<accession>A0ABR2L9P4</accession>
<evidence type="ECO:0000256" key="3">
    <source>
        <dbReference type="ARBA" id="ARBA00022927"/>
    </source>
</evidence>
<dbReference type="PANTHER" id="PTHR23316">
    <property type="entry name" value="IMPORTIN ALPHA"/>
    <property type="match status" value="1"/>
</dbReference>
<comment type="caution">
    <text evidence="5">The sequence shown here is derived from an EMBL/GenBank/DDBJ whole genome shotgun (WGS) entry which is preliminary data.</text>
</comment>
<gene>
    <name evidence="5" type="ORF">M9Y10_002390</name>
</gene>
<evidence type="ECO:0000256" key="4">
    <source>
        <dbReference type="SAM" id="Phobius"/>
    </source>
</evidence>
<keyword evidence="3" id="KW-0653">Protein transport</keyword>
<evidence type="ECO:0000313" key="5">
    <source>
        <dbReference type="EMBL" id="KAK8900067.1"/>
    </source>
</evidence>
<dbReference type="Gene3D" id="1.25.10.10">
    <property type="entry name" value="Leucine-rich Repeat Variant"/>
    <property type="match status" value="1"/>
</dbReference>
<keyword evidence="4" id="KW-1133">Transmembrane helix</keyword>
<dbReference type="InterPro" id="IPR011989">
    <property type="entry name" value="ARM-like"/>
</dbReference>